<reference evidence="3" key="1">
    <citation type="submission" date="2021-06" db="EMBL/GenBank/DDBJ databases">
        <authorList>
            <person name="Kallberg Y."/>
            <person name="Tangrot J."/>
            <person name="Rosling A."/>
        </authorList>
    </citation>
    <scope>NUCLEOTIDE SEQUENCE</scope>
    <source>
        <strain evidence="3">UK204</strain>
    </source>
</reference>
<accession>A0A9N8VQ36</accession>
<proteinExistence type="predicted"/>
<organism evidence="3 4">
    <name type="scientific">Funneliformis caledonium</name>
    <dbReference type="NCBI Taxonomy" id="1117310"/>
    <lineage>
        <taxon>Eukaryota</taxon>
        <taxon>Fungi</taxon>
        <taxon>Fungi incertae sedis</taxon>
        <taxon>Mucoromycota</taxon>
        <taxon>Glomeromycotina</taxon>
        <taxon>Glomeromycetes</taxon>
        <taxon>Glomerales</taxon>
        <taxon>Glomeraceae</taxon>
        <taxon>Funneliformis</taxon>
    </lineage>
</organism>
<gene>
    <name evidence="3" type="ORF">FCALED_LOCUS1498</name>
</gene>
<feature type="signal peptide" evidence="2">
    <location>
        <begin position="1"/>
        <end position="16"/>
    </location>
</feature>
<sequence>MIIPVLFLFFLSPTQSAIYNFTHFESENPLLSPKEPRVSQIVNYADGTVVLRTFRRNNTATELSKEKYPFLVSTGYEFVCSDPLLSLRIIYPNGSLSEVDVDIGSIELNYCAFKFKELGTNLFPIQFFAITDGYLLVTYTNATDETMQETYEEWAMVLDLTGKDYSKLYLASAYFHPITGVWRPNYAWFIVNINPSKGFLRYGPQSLSTNLTWQQYHVNGSGILKKLSEDFIPITNNFSTAQISALSTNDEGYAIIYANTSSDASVTMEDTTNDPFKPYGEIFAVFLSYEQKETPHPVVLYQTQIRYIRFTSLSCDIACVGVGHVCLLTVNITDLGERFYVKISFLSTGTVTGFDTINSITTQNVTIPELNIRPLPYGGYFMSGFAKQDGAVLLYGYLYDVHGKVYFGNLPESFPTNLFGSTTILKNNTLVIAQKESIGVWSLILVDIIRFESDRDHGYENFKIDSTIPQISETIKSTQDHVRINFFDSITLSSGYVTIYKLEESDKKLRQRTEGLNNDFVSLVNAQSVKINIITSTFNRPGNYTVEVDNNFIKSKAFNEPLNGVRQAIQRIRDEDNFYNSHNTDDDDLGVTDVSKNANLQFKPEHHHDRGGKSLNLEKTKSGKVEPEPVIDSQQVNSNDEGLLKQTTSKSNFQEMIQ</sequence>
<dbReference type="EMBL" id="CAJVPQ010000196">
    <property type="protein sequence ID" value="CAG8455973.1"/>
    <property type="molecule type" value="Genomic_DNA"/>
</dbReference>
<evidence type="ECO:0000313" key="4">
    <source>
        <dbReference type="Proteomes" id="UP000789570"/>
    </source>
</evidence>
<feature type="region of interest" description="Disordered" evidence="1">
    <location>
        <begin position="603"/>
        <end position="658"/>
    </location>
</feature>
<feature type="compositionally biased region" description="Basic and acidic residues" evidence="1">
    <location>
        <begin position="603"/>
        <end position="627"/>
    </location>
</feature>
<keyword evidence="2" id="KW-0732">Signal</keyword>
<dbReference type="OrthoDB" id="2403103at2759"/>
<feature type="chain" id="PRO_5040483899" evidence="2">
    <location>
        <begin position="17"/>
        <end position="658"/>
    </location>
</feature>
<name>A0A9N8VQ36_9GLOM</name>
<evidence type="ECO:0000256" key="2">
    <source>
        <dbReference type="SAM" id="SignalP"/>
    </source>
</evidence>
<dbReference type="AlphaFoldDB" id="A0A9N8VQ36"/>
<comment type="caution">
    <text evidence="3">The sequence shown here is derived from an EMBL/GenBank/DDBJ whole genome shotgun (WGS) entry which is preliminary data.</text>
</comment>
<evidence type="ECO:0000313" key="3">
    <source>
        <dbReference type="EMBL" id="CAG8455973.1"/>
    </source>
</evidence>
<protein>
    <submittedName>
        <fullName evidence="3">13836_t:CDS:1</fullName>
    </submittedName>
</protein>
<dbReference type="Proteomes" id="UP000789570">
    <property type="component" value="Unassembled WGS sequence"/>
</dbReference>
<keyword evidence="4" id="KW-1185">Reference proteome</keyword>
<feature type="compositionally biased region" description="Polar residues" evidence="1">
    <location>
        <begin position="632"/>
        <end position="658"/>
    </location>
</feature>
<evidence type="ECO:0000256" key="1">
    <source>
        <dbReference type="SAM" id="MobiDB-lite"/>
    </source>
</evidence>